<keyword evidence="5 9" id="KW-0732">Signal</keyword>
<dbReference type="PROSITE" id="PS51257">
    <property type="entry name" value="PROKAR_LIPOPROTEIN"/>
    <property type="match status" value="1"/>
</dbReference>
<dbReference type="InterPro" id="IPR017889">
    <property type="entry name" value="Avidin-like_CS"/>
</dbReference>
<dbReference type="Pfam" id="PF01382">
    <property type="entry name" value="Avidin"/>
    <property type="match status" value="1"/>
</dbReference>
<feature type="signal peptide" evidence="9">
    <location>
        <begin position="1"/>
        <end position="22"/>
    </location>
</feature>
<keyword evidence="10" id="KW-1185">Reference proteome</keyword>
<name>A0AA97JR13_EUBMA</name>
<evidence type="ECO:0000313" key="11">
    <source>
        <dbReference type="RefSeq" id="XP_054842580.1"/>
    </source>
</evidence>
<dbReference type="GO" id="GO:0005576">
    <property type="term" value="C:extracellular region"/>
    <property type="evidence" value="ECO:0007669"/>
    <property type="project" value="UniProtKB-SubCell"/>
</dbReference>
<dbReference type="InterPro" id="IPR036896">
    <property type="entry name" value="Avidin-like_sf"/>
</dbReference>
<proteinExistence type="inferred from homology"/>
<evidence type="ECO:0000256" key="6">
    <source>
        <dbReference type="ARBA" id="ARBA00023157"/>
    </source>
</evidence>
<dbReference type="PANTHER" id="PTHR34399">
    <property type="entry name" value="AVIDIN-RELATED"/>
    <property type="match status" value="1"/>
</dbReference>
<evidence type="ECO:0000256" key="4">
    <source>
        <dbReference type="ARBA" id="ARBA00022525"/>
    </source>
</evidence>
<evidence type="ECO:0000256" key="3">
    <source>
        <dbReference type="ARBA" id="ARBA00011881"/>
    </source>
</evidence>
<evidence type="ECO:0000256" key="7">
    <source>
        <dbReference type="ARBA" id="ARBA00023180"/>
    </source>
</evidence>
<dbReference type="GO" id="GO:0009374">
    <property type="term" value="F:biotin binding"/>
    <property type="evidence" value="ECO:0007669"/>
    <property type="project" value="InterPro"/>
</dbReference>
<feature type="chain" id="PRO_5041698499" evidence="9">
    <location>
        <begin position="23"/>
        <end position="155"/>
    </location>
</feature>
<evidence type="ECO:0000256" key="5">
    <source>
        <dbReference type="ARBA" id="ARBA00022729"/>
    </source>
</evidence>
<keyword evidence="6" id="KW-1015">Disulfide bond</keyword>
<dbReference type="RefSeq" id="XP_054842580.1">
    <property type="nucleotide sequence ID" value="XM_054986605.1"/>
</dbReference>
<keyword evidence="8" id="KW-0092">Biotin</keyword>
<dbReference type="PROSITE" id="PS00577">
    <property type="entry name" value="AVIDIN_1"/>
    <property type="match status" value="1"/>
</dbReference>
<protein>
    <submittedName>
        <fullName evidence="11">Avidin-like</fullName>
    </submittedName>
</protein>
<comment type="similarity">
    <text evidence="2">Belongs to the avidin/streptavidin family.</text>
</comment>
<dbReference type="Proteomes" id="UP001190640">
    <property type="component" value="Chromosome 8"/>
</dbReference>
<reference evidence="11" key="1">
    <citation type="submission" date="2025-08" db="UniProtKB">
        <authorList>
            <consortium name="RefSeq"/>
        </authorList>
    </citation>
    <scope>IDENTIFICATION</scope>
    <source>
        <tissue evidence="11">Blood</tissue>
    </source>
</reference>
<keyword evidence="4" id="KW-0964">Secreted</keyword>
<evidence type="ECO:0000256" key="8">
    <source>
        <dbReference type="ARBA" id="ARBA00023267"/>
    </source>
</evidence>
<dbReference type="InterPro" id="IPR005469">
    <property type="entry name" value="Avidin"/>
</dbReference>
<dbReference type="PRINTS" id="PR00709">
    <property type="entry name" value="AVIDIN"/>
</dbReference>
<dbReference type="KEGG" id="emc:129334468"/>
<evidence type="ECO:0000256" key="2">
    <source>
        <dbReference type="ARBA" id="ARBA00006297"/>
    </source>
</evidence>
<dbReference type="SUPFAM" id="SSF50876">
    <property type="entry name" value="Avidin/streptavidin"/>
    <property type="match status" value="1"/>
</dbReference>
<dbReference type="PROSITE" id="PS51326">
    <property type="entry name" value="AVIDIN_2"/>
    <property type="match status" value="1"/>
</dbReference>
<comment type="subunit">
    <text evidence="3">Homotetramer.</text>
</comment>
<keyword evidence="7" id="KW-0325">Glycoprotein</keyword>
<evidence type="ECO:0000256" key="9">
    <source>
        <dbReference type="SAM" id="SignalP"/>
    </source>
</evidence>
<organism evidence="10 11">
    <name type="scientific">Eublepharis macularius</name>
    <name type="common">Leopard gecko</name>
    <name type="synonym">Cyrtodactylus macularius</name>
    <dbReference type="NCBI Taxonomy" id="481883"/>
    <lineage>
        <taxon>Eukaryota</taxon>
        <taxon>Metazoa</taxon>
        <taxon>Chordata</taxon>
        <taxon>Craniata</taxon>
        <taxon>Vertebrata</taxon>
        <taxon>Euteleostomi</taxon>
        <taxon>Lepidosauria</taxon>
        <taxon>Squamata</taxon>
        <taxon>Bifurcata</taxon>
        <taxon>Gekkota</taxon>
        <taxon>Eublepharidae</taxon>
        <taxon>Eublepharinae</taxon>
        <taxon>Eublepharis</taxon>
    </lineage>
</organism>
<evidence type="ECO:0000313" key="10">
    <source>
        <dbReference type="Proteomes" id="UP001190640"/>
    </source>
</evidence>
<dbReference type="AlphaFoldDB" id="A0AA97JR13"/>
<dbReference type="PANTHER" id="PTHR34399:SF3">
    <property type="entry name" value="AVID PROTEIN-RELATED"/>
    <property type="match status" value="1"/>
</dbReference>
<dbReference type="InterPro" id="IPR051764">
    <property type="entry name" value="Avidin/Streptavidin-rel"/>
</dbReference>
<dbReference type="Gene3D" id="2.40.128.30">
    <property type="entry name" value="Avidin-like"/>
    <property type="match status" value="1"/>
</dbReference>
<dbReference type="GeneID" id="129334468"/>
<gene>
    <name evidence="11" type="primary">LOC129334468</name>
</gene>
<dbReference type="InterPro" id="IPR005468">
    <property type="entry name" value="Avidin/str"/>
</dbReference>
<evidence type="ECO:0000256" key="1">
    <source>
        <dbReference type="ARBA" id="ARBA00004613"/>
    </source>
</evidence>
<accession>A0AA97JR13</accession>
<sequence length="155" mass="16771">MGRPSLVRLVALLCPIFSGCRVLPVGRAAEAQGQSPLTGTWQNDLGSVMVLDPPDSAGAFNGTYLTRVAAAHQRPRESPLYGALHLAGPSEQPTFGFTVRWTFSDSTTVFVGQRLVDAAGEERLDTAWLLRERADSPDDAWKATRVGGNTFTRLK</sequence>
<comment type="subcellular location">
    <subcellularLocation>
        <location evidence="1">Secreted</location>
    </subcellularLocation>
</comment>